<gene>
    <name evidence="1" type="ORF">METZ01_LOCUS370383</name>
</gene>
<dbReference type="EMBL" id="UINC01134164">
    <property type="protein sequence ID" value="SVD17529.1"/>
    <property type="molecule type" value="Genomic_DNA"/>
</dbReference>
<protein>
    <submittedName>
        <fullName evidence="1">Uncharacterized protein</fullName>
    </submittedName>
</protein>
<sequence>MNIFLRYKHGKSLWSKNGEGVYWG</sequence>
<organism evidence="1">
    <name type="scientific">marine metagenome</name>
    <dbReference type="NCBI Taxonomy" id="408172"/>
    <lineage>
        <taxon>unclassified sequences</taxon>
        <taxon>metagenomes</taxon>
        <taxon>ecological metagenomes</taxon>
    </lineage>
</organism>
<reference evidence="1" key="1">
    <citation type="submission" date="2018-05" db="EMBL/GenBank/DDBJ databases">
        <authorList>
            <person name="Lanie J.A."/>
            <person name="Ng W.-L."/>
            <person name="Kazmierczak K.M."/>
            <person name="Andrzejewski T.M."/>
            <person name="Davidsen T.M."/>
            <person name="Wayne K.J."/>
            <person name="Tettelin H."/>
            <person name="Glass J.I."/>
            <person name="Rusch D."/>
            <person name="Podicherti R."/>
            <person name="Tsui H.-C.T."/>
            <person name="Winkler M.E."/>
        </authorList>
    </citation>
    <scope>NUCLEOTIDE SEQUENCE</scope>
</reference>
<feature type="non-terminal residue" evidence="1">
    <location>
        <position position="24"/>
    </location>
</feature>
<evidence type="ECO:0000313" key="1">
    <source>
        <dbReference type="EMBL" id="SVD17529.1"/>
    </source>
</evidence>
<dbReference type="AlphaFoldDB" id="A0A382T5V1"/>
<name>A0A382T5V1_9ZZZZ</name>
<proteinExistence type="predicted"/>
<accession>A0A382T5V1</accession>